<dbReference type="Proteomes" id="UP000306147">
    <property type="component" value="Unassembled WGS sequence"/>
</dbReference>
<evidence type="ECO:0000313" key="1">
    <source>
        <dbReference type="EMBL" id="TGX49169.1"/>
    </source>
</evidence>
<organism evidence="1 2">
    <name type="scientific">Sphingomonas gei</name>
    <dbReference type="NCBI Taxonomy" id="1395960"/>
    <lineage>
        <taxon>Bacteria</taxon>
        <taxon>Pseudomonadati</taxon>
        <taxon>Pseudomonadota</taxon>
        <taxon>Alphaproteobacteria</taxon>
        <taxon>Sphingomonadales</taxon>
        <taxon>Sphingomonadaceae</taxon>
        <taxon>Sphingomonas</taxon>
    </lineage>
</organism>
<dbReference type="OrthoDB" id="7471348at2"/>
<accession>A0A4S1WZX7</accession>
<dbReference type="EMBL" id="SRXT01000009">
    <property type="protein sequence ID" value="TGX49169.1"/>
    <property type="molecule type" value="Genomic_DNA"/>
</dbReference>
<protein>
    <submittedName>
        <fullName evidence="1">Uncharacterized protein</fullName>
    </submittedName>
</protein>
<dbReference type="AlphaFoldDB" id="A0A4S1WZX7"/>
<name>A0A4S1WZX7_9SPHN</name>
<dbReference type="RefSeq" id="WP_135965663.1">
    <property type="nucleotide sequence ID" value="NZ_SRXT01000009.1"/>
</dbReference>
<evidence type="ECO:0000313" key="2">
    <source>
        <dbReference type="Proteomes" id="UP000306147"/>
    </source>
</evidence>
<gene>
    <name evidence="1" type="ORF">E5A73_20245</name>
</gene>
<reference evidence="1 2" key="1">
    <citation type="submission" date="2019-04" db="EMBL/GenBank/DDBJ databases">
        <title>Sphingomonas psychrotolerans sp. nov., isolated from soil in the Tianshan Mountains, Xinjiang, China.</title>
        <authorList>
            <person name="Luo Y."/>
            <person name="Sheng H."/>
        </authorList>
    </citation>
    <scope>NUCLEOTIDE SEQUENCE [LARGE SCALE GENOMIC DNA]</scope>
    <source>
        <strain evidence="1 2">ZFGT-11</strain>
    </source>
</reference>
<keyword evidence="2" id="KW-1185">Reference proteome</keyword>
<comment type="caution">
    <text evidence="1">The sequence shown here is derived from an EMBL/GenBank/DDBJ whole genome shotgun (WGS) entry which is preliminary data.</text>
</comment>
<proteinExistence type="predicted"/>
<sequence length="186" mass="20659">MFHQADLFDAVEVGQGAAAKSLNLPALIERIADFSARPRYAFMVLNLIAKAAGGNSGSAGPYVDTEEEARVPLRDWLCDSLVPMAKRDARRLMIVEEVKASLAAQDALPEDAQEAAEMIDREVRERVRRSGRCNVSRAVSDLVRAGLVRRHYQGYRVDHHNRGAQREAVYTITEAAARALWSQKAR</sequence>